<evidence type="ECO:0008006" key="3">
    <source>
        <dbReference type="Google" id="ProtNLM"/>
    </source>
</evidence>
<reference evidence="1 2" key="1">
    <citation type="submission" date="2019-05" db="EMBL/GenBank/DDBJ databases">
        <title>Draft genome sequence of Nonomuraea turkmeniaca DSM 43926.</title>
        <authorList>
            <person name="Saricaoglu S."/>
            <person name="Isik K."/>
        </authorList>
    </citation>
    <scope>NUCLEOTIDE SEQUENCE [LARGE SCALE GENOMIC DNA]</scope>
    <source>
        <strain evidence="1 2">DSM 43926</strain>
    </source>
</reference>
<dbReference type="InterPro" id="IPR011256">
    <property type="entry name" value="Reg_factor_effector_dom_sf"/>
</dbReference>
<evidence type="ECO:0000313" key="1">
    <source>
        <dbReference type="EMBL" id="TMR07036.1"/>
    </source>
</evidence>
<evidence type="ECO:0000313" key="2">
    <source>
        <dbReference type="Proteomes" id="UP000309128"/>
    </source>
</evidence>
<proteinExistence type="predicted"/>
<sequence>MEAVHAGPFSEEHVSLKVMEEFMAGRGLVAGGMHHEVYLTAFDDPDPRTVLRQPVRAAG</sequence>
<dbReference type="OrthoDB" id="4772335at2"/>
<accession>A0A5S4FEY7</accession>
<name>A0A5S4FEY7_9ACTN</name>
<protein>
    <recommendedName>
        <fullName evidence="3">GyrI-like small molecule binding domain-containing protein</fullName>
    </recommendedName>
</protein>
<organism evidence="1 2">
    <name type="scientific">Nonomuraea turkmeniaca</name>
    <dbReference type="NCBI Taxonomy" id="103838"/>
    <lineage>
        <taxon>Bacteria</taxon>
        <taxon>Bacillati</taxon>
        <taxon>Actinomycetota</taxon>
        <taxon>Actinomycetes</taxon>
        <taxon>Streptosporangiales</taxon>
        <taxon>Streptosporangiaceae</taxon>
        <taxon>Nonomuraea</taxon>
    </lineage>
</organism>
<dbReference type="Proteomes" id="UP000309128">
    <property type="component" value="Unassembled WGS sequence"/>
</dbReference>
<keyword evidence="2" id="KW-1185">Reference proteome</keyword>
<dbReference type="EMBL" id="VCKY01000392">
    <property type="protein sequence ID" value="TMR07036.1"/>
    <property type="molecule type" value="Genomic_DNA"/>
</dbReference>
<dbReference type="AlphaFoldDB" id="A0A5S4FEY7"/>
<dbReference type="Gene3D" id="3.20.80.10">
    <property type="entry name" value="Regulatory factor, effector binding domain"/>
    <property type="match status" value="1"/>
</dbReference>
<comment type="caution">
    <text evidence="1">The sequence shown here is derived from an EMBL/GenBank/DDBJ whole genome shotgun (WGS) entry which is preliminary data.</text>
</comment>
<gene>
    <name evidence="1" type="ORF">ETD86_52055</name>
</gene>